<keyword evidence="8" id="KW-0238">DNA-binding</keyword>
<evidence type="ECO:0000256" key="8">
    <source>
        <dbReference type="ARBA" id="ARBA00023125"/>
    </source>
</evidence>
<feature type="domain" description="UvrD-like helicase C-terminal" evidence="16">
    <location>
        <begin position="321"/>
        <end position="615"/>
    </location>
</feature>
<feature type="domain" description="UvrD-like helicase ATP-binding" evidence="15">
    <location>
        <begin position="1"/>
        <end position="320"/>
    </location>
</feature>
<keyword evidence="1" id="KW-0540">Nuclease</keyword>
<dbReference type="GO" id="GO:0043138">
    <property type="term" value="F:3'-5' DNA helicase activity"/>
    <property type="evidence" value="ECO:0007669"/>
    <property type="project" value="UniProtKB-EC"/>
</dbReference>
<keyword evidence="6 17" id="KW-0269">Exonuclease</keyword>
<dbReference type="Gene3D" id="3.90.320.10">
    <property type="match status" value="1"/>
</dbReference>
<dbReference type="GO" id="GO:0005524">
    <property type="term" value="F:ATP binding"/>
    <property type="evidence" value="ECO:0007669"/>
    <property type="project" value="UniProtKB-UniRule"/>
</dbReference>
<gene>
    <name evidence="17" type="ORF">XE02_1078</name>
</gene>
<keyword evidence="5 14" id="KW-0347">Helicase</keyword>
<evidence type="ECO:0000256" key="5">
    <source>
        <dbReference type="ARBA" id="ARBA00022806"/>
    </source>
</evidence>
<evidence type="ECO:0000256" key="2">
    <source>
        <dbReference type="ARBA" id="ARBA00022741"/>
    </source>
</evidence>
<evidence type="ECO:0000256" key="7">
    <source>
        <dbReference type="ARBA" id="ARBA00022840"/>
    </source>
</evidence>
<dbReference type="InterPro" id="IPR038726">
    <property type="entry name" value="PDDEXK_AddAB-type"/>
</dbReference>
<dbReference type="Pfam" id="PF12705">
    <property type="entry name" value="PDDEXK_1"/>
    <property type="match status" value="1"/>
</dbReference>
<name>A0A101I5N9_9BACT</name>
<dbReference type="GO" id="GO:0004527">
    <property type="term" value="F:exonuclease activity"/>
    <property type="evidence" value="ECO:0007669"/>
    <property type="project" value="UniProtKB-KW"/>
</dbReference>
<keyword evidence="7 14" id="KW-0067">ATP-binding</keyword>
<comment type="catalytic activity">
    <reaction evidence="13">
        <text>ATP + H2O = ADP + phosphate + H(+)</text>
        <dbReference type="Rhea" id="RHEA:13065"/>
        <dbReference type="ChEBI" id="CHEBI:15377"/>
        <dbReference type="ChEBI" id="CHEBI:15378"/>
        <dbReference type="ChEBI" id="CHEBI:30616"/>
        <dbReference type="ChEBI" id="CHEBI:43474"/>
        <dbReference type="ChEBI" id="CHEBI:456216"/>
        <dbReference type="EC" id="5.6.2.4"/>
    </reaction>
</comment>
<protein>
    <recommendedName>
        <fullName evidence="12">DNA 3'-5' helicase</fullName>
        <ecNumber evidence="12">5.6.2.4</ecNumber>
    </recommendedName>
</protein>
<keyword evidence="3" id="KW-0227">DNA damage</keyword>
<dbReference type="GO" id="GO:0000725">
    <property type="term" value="P:recombinational repair"/>
    <property type="evidence" value="ECO:0007669"/>
    <property type="project" value="TreeGrafter"/>
</dbReference>
<evidence type="ECO:0000256" key="10">
    <source>
        <dbReference type="ARBA" id="ARBA00023235"/>
    </source>
</evidence>
<dbReference type="EC" id="5.6.2.4" evidence="12"/>
<dbReference type="PROSITE" id="PS51217">
    <property type="entry name" value="UVRD_HELICASE_CTER"/>
    <property type="match status" value="1"/>
</dbReference>
<evidence type="ECO:0000256" key="14">
    <source>
        <dbReference type="PROSITE-ProRule" id="PRU00560"/>
    </source>
</evidence>
<proteinExistence type="predicted"/>
<dbReference type="GO" id="GO:0005829">
    <property type="term" value="C:cytosol"/>
    <property type="evidence" value="ECO:0007669"/>
    <property type="project" value="TreeGrafter"/>
</dbReference>
<sequence>MSQRVNSDMFVTASAGTGKTYTLVKEYVGVFERAFRLGEQLDVHNVVAITFTNKAAREMKDRVISEFDLRISQGEPGKWKFLRSKLSYAWISTIHSFCERILRECALFAGIDPGFQIINGMRRSSLEEKVVRTYFEENLESIEPLIRLMGLDKAFKLMKDALSRERHSFYLNPSPVEYSGRDLGSDAEIIIDGSKSFAESYRAILSDYEMRTTGSGLLDFDQLLTRTRDLLLKMPDVQQKYSNRFRYIFVDEFQDTDELQNEIIRLLKAEGKNNVFFVGDAKQSIYRFRGADVSVFNKTLETFKRSGADVKNLRINRRSHPDLVSFQNRFFKRVMQENPEGQFFRSVYEEDVESIPYEIDTNVSRVRIIGSETSDDSKGVAKSIRALLEEEIVFRNKSGECVKRQITPGDIAILLRTFSRVSSYEGALEEMNIPFYTIGSRNFYERPEVTGPLSWLDLLVDPLNDNNLASFLLSPAFGATLDEMLSLRARQDMRRVPLYFVLQESNDERFGQLKELLHRFGKLKHMLSPSDILQRFVDETEYLAKLATLKSGERMIANVKKLIELAQDLDKMGSSLRELSSNIRAFVDSSDESEATLETEESDSVKILTVHKSKGLEFPIVVIGDMYWKKRNSSKRLFFDEKGFLITKSKPDRDEEGRIGRLARQEEEKELEEEKRTLYVALSRAREMLILSLNGKGDSSRPWSILLSGSLLEPESGEINSYLKEIAEPFFPGEFASLEDKSSRTEFSLPKITSVMPVADSSYIKYLSPTFITSDYEAEFETESDTGSPDLVKRKANIGLLAHSILEPLGMKSMRGLPLTLKSIIDGGRPVSVDRVSFSDDDLTEVKRVLSRLVHHQIIKEIEDSERVLSEFHFQHGFGKYVLIGIVDKLYLKDGKWRIVDFKYANWSFGFIEKYRFQMRFYLYILRDLLSPVEATLLFLKDGKSEKIVLEDQESFEAELLQMISKAGGDTNEP</sequence>
<evidence type="ECO:0000259" key="15">
    <source>
        <dbReference type="PROSITE" id="PS51198"/>
    </source>
</evidence>
<evidence type="ECO:0000256" key="6">
    <source>
        <dbReference type="ARBA" id="ARBA00022839"/>
    </source>
</evidence>
<feature type="binding site" evidence="14">
    <location>
        <begin position="13"/>
        <end position="20"/>
    </location>
    <ligand>
        <name>ATP</name>
        <dbReference type="ChEBI" id="CHEBI:30616"/>
    </ligand>
</feature>
<dbReference type="PATRIC" id="fig|1236046.5.peg.875"/>
<comment type="catalytic activity">
    <reaction evidence="11">
        <text>Couples ATP hydrolysis with the unwinding of duplex DNA by translocating in the 3'-5' direction.</text>
        <dbReference type="EC" id="5.6.2.4"/>
    </reaction>
</comment>
<dbReference type="AlphaFoldDB" id="A0A101I5N9"/>
<dbReference type="EMBL" id="LGGW01000099">
    <property type="protein sequence ID" value="KUK89331.1"/>
    <property type="molecule type" value="Genomic_DNA"/>
</dbReference>
<dbReference type="Pfam" id="PF00580">
    <property type="entry name" value="UvrD-helicase"/>
    <property type="match status" value="1"/>
</dbReference>
<evidence type="ECO:0000313" key="17">
    <source>
        <dbReference type="EMBL" id="KUK89331.1"/>
    </source>
</evidence>
<dbReference type="Proteomes" id="UP000055014">
    <property type="component" value="Unassembled WGS sequence"/>
</dbReference>
<dbReference type="PANTHER" id="PTHR11070">
    <property type="entry name" value="UVRD / RECB / PCRA DNA HELICASE FAMILY MEMBER"/>
    <property type="match status" value="1"/>
</dbReference>
<dbReference type="GO" id="GO:0003677">
    <property type="term" value="F:DNA binding"/>
    <property type="evidence" value="ECO:0007669"/>
    <property type="project" value="UniProtKB-KW"/>
</dbReference>
<evidence type="ECO:0000256" key="3">
    <source>
        <dbReference type="ARBA" id="ARBA00022763"/>
    </source>
</evidence>
<dbReference type="SUPFAM" id="SSF52540">
    <property type="entry name" value="P-loop containing nucleoside triphosphate hydrolases"/>
    <property type="match status" value="1"/>
</dbReference>
<organism evidence="17 18">
    <name type="scientific">Mesotoga infera</name>
    <dbReference type="NCBI Taxonomy" id="1236046"/>
    <lineage>
        <taxon>Bacteria</taxon>
        <taxon>Thermotogati</taxon>
        <taxon>Thermotogota</taxon>
        <taxon>Thermotogae</taxon>
        <taxon>Kosmotogales</taxon>
        <taxon>Kosmotogaceae</taxon>
        <taxon>Mesotoga</taxon>
    </lineage>
</organism>
<dbReference type="PROSITE" id="PS51198">
    <property type="entry name" value="UVRD_HELICASE_ATP_BIND"/>
    <property type="match status" value="1"/>
</dbReference>
<keyword evidence="4 14" id="KW-0378">Hydrolase</keyword>
<reference evidence="18" key="1">
    <citation type="journal article" date="2015" name="MBio">
        <title>Genome-Resolved Metagenomic Analysis Reveals Roles for Candidate Phyla and Other Microbial Community Members in Biogeochemical Transformations in Oil Reservoirs.</title>
        <authorList>
            <person name="Hu P."/>
            <person name="Tom L."/>
            <person name="Singh A."/>
            <person name="Thomas B.C."/>
            <person name="Baker B.J."/>
            <person name="Piceno Y.M."/>
            <person name="Andersen G.L."/>
            <person name="Banfield J.F."/>
        </authorList>
    </citation>
    <scope>NUCLEOTIDE SEQUENCE [LARGE SCALE GENOMIC DNA]</scope>
</reference>
<dbReference type="PANTHER" id="PTHR11070:SF67">
    <property type="entry name" value="DNA 3'-5' HELICASE"/>
    <property type="match status" value="1"/>
</dbReference>
<evidence type="ECO:0000313" key="18">
    <source>
        <dbReference type="Proteomes" id="UP000055014"/>
    </source>
</evidence>
<evidence type="ECO:0000259" key="16">
    <source>
        <dbReference type="PROSITE" id="PS51217"/>
    </source>
</evidence>
<evidence type="ECO:0000256" key="1">
    <source>
        <dbReference type="ARBA" id="ARBA00022722"/>
    </source>
</evidence>
<dbReference type="Pfam" id="PF13361">
    <property type="entry name" value="UvrD_C"/>
    <property type="match status" value="1"/>
</dbReference>
<dbReference type="Gene3D" id="3.40.50.300">
    <property type="entry name" value="P-loop containing nucleotide triphosphate hydrolases"/>
    <property type="match status" value="4"/>
</dbReference>
<keyword evidence="9" id="KW-0234">DNA repair</keyword>
<comment type="caution">
    <text evidence="17">The sequence shown here is derived from an EMBL/GenBank/DDBJ whole genome shotgun (WGS) entry which is preliminary data.</text>
</comment>
<dbReference type="SUPFAM" id="SSF52980">
    <property type="entry name" value="Restriction endonuclease-like"/>
    <property type="match status" value="1"/>
</dbReference>
<dbReference type="InterPro" id="IPR014016">
    <property type="entry name" value="UvrD-like_ATP-bd"/>
</dbReference>
<evidence type="ECO:0000256" key="12">
    <source>
        <dbReference type="ARBA" id="ARBA00034808"/>
    </source>
</evidence>
<evidence type="ECO:0000256" key="9">
    <source>
        <dbReference type="ARBA" id="ARBA00023204"/>
    </source>
</evidence>
<accession>A0A101I5N9</accession>
<dbReference type="InterPro" id="IPR014017">
    <property type="entry name" value="DNA_helicase_UvrD-like_C"/>
</dbReference>
<dbReference type="InterPro" id="IPR027417">
    <property type="entry name" value="P-loop_NTPase"/>
</dbReference>
<dbReference type="InterPro" id="IPR011335">
    <property type="entry name" value="Restrct_endonuc-II-like"/>
</dbReference>
<dbReference type="Gene3D" id="1.10.486.10">
    <property type="entry name" value="PCRA, domain 4"/>
    <property type="match status" value="1"/>
</dbReference>
<keyword evidence="10" id="KW-0413">Isomerase</keyword>
<dbReference type="InterPro" id="IPR011604">
    <property type="entry name" value="PDDEXK-like_dom_sf"/>
</dbReference>
<evidence type="ECO:0000256" key="11">
    <source>
        <dbReference type="ARBA" id="ARBA00034617"/>
    </source>
</evidence>
<dbReference type="CDD" id="cd17932">
    <property type="entry name" value="DEXQc_UvrD"/>
    <property type="match status" value="1"/>
</dbReference>
<evidence type="ECO:0000256" key="13">
    <source>
        <dbReference type="ARBA" id="ARBA00048988"/>
    </source>
</evidence>
<dbReference type="InterPro" id="IPR000212">
    <property type="entry name" value="DNA_helicase_UvrD/REP"/>
</dbReference>
<evidence type="ECO:0000256" key="4">
    <source>
        <dbReference type="ARBA" id="ARBA00022801"/>
    </source>
</evidence>
<keyword evidence="2 14" id="KW-0547">Nucleotide-binding</keyword>